<proteinExistence type="predicted"/>
<sequence length="136" mass="14709">MQVICPVSSVALPTCQSFAYPITAAGCLSLPRDLVPQPNHAAAAGFVICTLLPQKPLPNRSRLWQGAETGCFSPIRWGCLFPPGPDRENNFTPAKQDRNDAPLRNFLASVLRQRSLSFVGMENSAIHCEGGSCNIL</sequence>
<dbReference type="Proteomes" id="UP001054837">
    <property type="component" value="Unassembled WGS sequence"/>
</dbReference>
<dbReference type="EMBL" id="BPLQ01010407">
    <property type="protein sequence ID" value="GIY50559.1"/>
    <property type="molecule type" value="Genomic_DNA"/>
</dbReference>
<keyword evidence="2" id="KW-1185">Reference proteome</keyword>
<dbReference type="AlphaFoldDB" id="A0AAV4TYW9"/>
<comment type="caution">
    <text evidence="1">The sequence shown here is derived from an EMBL/GenBank/DDBJ whole genome shotgun (WGS) entry which is preliminary data.</text>
</comment>
<gene>
    <name evidence="1" type="ORF">CDAR_378981</name>
</gene>
<protein>
    <submittedName>
        <fullName evidence="1">Uncharacterized protein</fullName>
    </submittedName>
</protein>
<accession>A0AAV4TYW9</accession>
<evidence type="ECO:0000313" key="2">
    <source>
        <dbReference type="Proteomes" id="UP001054837"/>
    </source>
</evidence>
<reference evidence="1 2" key="1">
    <citation type="submission" date="2021-06" db="EMBL/GenBank/DDBJ databases">
        <title>Caerostris darwini draft genome.</title>
        <authorList>
            <person name="Kono N."/>
            <person name="Arakawa K."/>
        </authorList>
    </citation>
    <scope>NUCLEOTIDE SEQUENCE [LARGE SCALE GENOMIC DNA]</scope>
</reference>
<name>A0AAV4TYW9_9ARAC</name>
<evidence type="ECO:0000313" key="1">
    <source>
        <dbReference type="EMBL" id="GIY50559.1"/>
    </source>
</evidence>
<organism evidence="1 2">
    <name type="scientific">Caerostris darwini</name>
    <dbReference type="NCBI Taxonomy" id="1538125"/>
    <lineage>
        <taxon>Eukaryota</taxon>
        <taxon>Metazoa</taxon>
        <taxon>Ecdysozoa</taxon>
        <taxon>Arthropoda</taxon>
        <taxon>Chelicerata</taxon>
        <taxon>Arachnida</taxon>
        <taxon>Araneae</taxon>
        <taxon>Araneomorphae</taxon>
        <taxon>Entelegynae</taxon>
        <taxon>Araneoidea</taxon>
        <taxon>Araneidae</taxon>
        <taxon>Caerostris</taxon>
    </lineage>
</organism>